<dbReference type="InterPro" id="IPR041796">
    <property type="entry name" value="Mre11_N"/>
</dbReference>
<sequence>MRFLHTADWHIGKKLNGFDLLEEQSAAIDQILSLALAEKVDAVVVAGDLYDRAVPAVDAVNLFNEKIIAFNLQNKLPLLAISGNHDSHERLNFGTPWFSHTDFYLHTELAQAFEPVELADTQFFLLPYFEPFNARVYFQDDSIKTLAEAIKSVIAEMKRHFKPNMRHVLVAHFFAAGSSKSDSETKIMVGGLDSVPVDLLQDFDYVALGHLHNHSALNHLTVQYSGAPLKYAISEEKQTKGVYIVDTSDLSRTFYPLSPLHDLQRLVASYEELLTPAFYQKIAREDFLHIQLTDRGVIPNLMNQLRVIYPRLLGIERVNPLESKAQLTQLRKRADTPKKVVSDFFAEMTNEDLTANQEKWLAKGLQAVDKLTKED</sequence>
<gene>
    <name evidence="7" type="primary">sbcD</name>
    <name evidence="10" type="ORF">JZO76_11365</name>
</gene>
<evidence type="ECO:0000256" key="4">
    <source>
        <dbReference type="ARBA" id="ARBA00022722"/>
    </source>
</evidence>
<dbReference type="Pfam" id="PF00149">
    <property type="entry name" value="Metallophos"/>
    <property type="match status" value="1"/>
</dbReference>
<keyword evidence="5 7" id="KW-0378">Hydrolase</keyword>
<dbReference type="InterPro" id="IPR050535">
    <property type="entry name" value="DNA_Repair-Maintenance_Comp"/>
</dbReference>
<dbReference type="Pfam" id="PF12320">
    <property type="entry name" value="SbcD_C"/>
    <property type="match status" value="1"/>
</dbReference>
<keyword evidence="4 7" id="KW-0540">Nuclease</keyword>
<dbReference type="SUPFAM" id="SSF56300">
    <property type="entry name" value="Metallo-dependent phosphatases"/>
    <property type="match status" value="1"/>
</dbReference>
<dbReference type="PANTHER" id="PTHR30337">
    <property type="entry name" value="COMPONENT OF ATP-DEPENDENT DSDNA EXONUCLEASE"/>
    <property type="match status" value="1"/>
</dbReference>
<evidence type="ECO:0000259" key="8">
    <source>
        <dbReference type="Pfam" id="PF00149"/>
    </source>
</evidence>
<keyword evidence="11" id="KW-1185">Reference proteome</keyword>
<evidence type="ECO:0000256" key="2">
    <source>
        <dbReference type="ARBA" id="ARBA00011322"/>
    </source>
</evidence>
<evidence type="ECO:0000259" key="9">
    <source>
        <dbReference type="Pfam" id="PF12320"/>
    </source>
</evidence>
<evidence type="ECO:0000313" key="10">
    <source>
        <dbReference type="EMBL" id="MBO0450120.1"/>
    </source>
</evidence>
<evidence type="ECO:0000256" key="7">
    <source>
        <dbReference type="RuleBase" id="RU363069"/>
    </source>
</evidence>
<dbReference type="GO" id="GO:0004527">
    <property type="term" value="F:exonuclease activity"/>
    <property type="evidence" value="ECO:0007669"/>
    <property type="project" value="UniProtKB-KW"/>
</dbReference>
<dbReference type="Proteomes" id="UP000664256">
    <property type="component" value="Unassembled WGS sequence"/>
</dbReference>
<evidence type="ECO:0000256" key="1">
    <source>
        <dbReference type="ARBA" id="ARBA00010555"/>
    </source>
</evidence>
<evidence type="ECO:0000256" key="5">
    <source>
        <dbReference type="ARBA" id="ARBA00022801"/>
    </source>
</evidence>
<keyword evidence="7" id="KW-0233">DNA recombination</keyword>
<proteinExistence type="inferred from homology"/>
<accession>A0ABS3HB51</accession>
<dbReference type="InterPro" id="IPR026843">
    <property type="entry name" value="SbcD_C"/>
</dbReference>
<feature type="domain" description="Nuclease SbcCD subunit D C-terminal" evidence="9">
    <location>
        <begin position="260"/>
        <end position="349"/>
    </location>
</feature>
<dbReference type="EMBL" id="JAFLVT010000017">
    <property type="protein sequence ID" value="MBO0450120.1"/>
    <property type="molecule type" value="Genomic_DNA"/>
</dbReference>
<reference evidence="10 11" key="1">
    <citation type="submission" date="2021-03" db="EMBL/GenBank/DDBJ databases">
        <title>Enterococcal diversity collection.</title>
        <authorList>
            <person name="Gilmore M.S."/>
            <person name="Schwartzman J."/>
            <person name="Van Tyne D."/>
            <person name="Martin M."/>
            <person name="Earl A.M."/>
            <person name="Manson A.L."/>
            <person name="Straub T."/>
            <person name="Salamzade R."/>
            <person name="Saavedra J."/>
            <person name="Lebreton F."/>
            <person name="Prichula J."/>
            <person name="Schaufler K."/>
            <person name="Gaca A."/>
            <person name="Sgardioli B."/>
            <person name="Wagenaar J."/>
            <person name="Strong T."/>
        </authorList>
    </citation>
    <scope>NUCLEOTIDE SEQUENCE [LARGE SCALE GENOMIC DNA]</scope>
    <source>
        <strain evidence="10 11">MJM12</strain>
    </source>
</reference>
<dbReference type="InterPro" id="IPR004843">
    <property type="entry name" value="Calcineurin-like_PHP"/>
</dbReference>
<protein>
    <recommendedName>
        <fullName evidence="3 7">Nuclease SbcCD subunit D</fullName>
    </recommendedName>
</protein>
<evidence type="ECO:0000256" key="3">
    <source>
        <dbReference type="ARBA" id="ARBA00013365"/>
    </source>
</evidence>
<dbReference type="InterPro" id="IPR004593">
    <property type="entry name" value="SbcD"/>
</dbReference>
<organism evidence="10 11">
    <name type="scientific">Candidatus Enterococcus myersii</name>
    <dbReference type="NCBI Taxonomy" id="2815322"/>
    <lineage>
        <taxon>Bacteria</taxon>
        <taxon>Bacillati</taxon>
        <taxon>Bacillota</taxon>
        <taxon>Bacilli</taxon>
        <taxon>Lactobacillales</taxon>
        <taxon>Enterococcaceae</taxon>
        <taxon>Enterococcus</taxon>
    </lineage>
</organism>
<keyword evidence="7" id="KW-0235">DNA replication</keyword>
<name>A0ABS3HB51_9ENTE</name>
<dbReference type="InterPro" id="IPR029052">
    <property type="entry name" value="Metallo-depent_PP-like"/>
</dbReference>
<comment type="similarity">
    <text evidence="1 7">Belongs to the SbcD family.</text>
</comment>
<dbReference type="CDD" id="cd00840">
    <property type="entry name" value="MPP_Mre11_N"/>
    <property type="match status" value="1"/>
</dbReference>
<evidence type="ECO:0000256" key="6">
    <source>
        <dbReference type="ARBA" id="ARBA00022839"/>
    </source>
</evidence>
<feature type="domain" description="Calcineurin-like phosphoesterase" evidence="8">
    <location>
        <begin position="1"/>
        <end position="213"/>
    </location>
</feature>
<dbReference type="NCBIfam" id="TIGR00619">
    <property type="entry name" value="sbcd"/>
    <property type="match status" value="1"/>
</dbReference>
<comment type="function">
    <text evidence="7">SbcCD cleaves DNA hairpin structures. These structures can inhibit DNA replication and are intermediates in certain DNA recombination reactions. The complex acts as a 3'-&gt;5' double strand exonuclease that can open hairpins. It also has a 5' single-strand endonuclease activity.</text>
</comment>
<dbReference type="RefSeq" id="WP_206904568.1">
    <property type="nucleotide sequence ID" value="NZ_JAFLVT010000017.1"/>
</dbReference>
<keyword evidence="7" id="KW-0255">Endonuclease</keyword>
<comment type="subunit">
    <text evidence="2 7">Heterodimer of SbcC and SbcD.</text>
</comment>
<keyword evidence="6 7" id="KW-0269">Exonuclease</keyword>
<dbReference type="Gene3D" id="3.60.21.10">
    <property type="match status" value="1"/>
</dbReference>
<evidence type="ECO:0000313" key="11">
    <source>
        <dbReference type="Proteomes" id="UP000664256"/>
    </source>
</evidence>
<dbReference type="PANTHER" id="PTHR30337:SF0">
    <property type="entry name" value="NUCLEASE SBCCD SUBUNIT D"/>
    <property type="match status" value="1"/>
</dbReference>
<comment type="caution">
    <text evidence="10">The sequence shown here is derived from an EMBL/GenBank/DDBJ whole genome shotgun (WGS) entry which is preliminary data.</text>
</comment>